<organism evidence="2">
    <name type="scientific">Nocardioides aromaticivorans</name>
    <dbReference type="NCBI Taxonomy" id="200618"/>
    <lineage>
        <taxon>Bacteria</taxon>
        <taxon>Bacillati</taxon>
        <taxon>Actinomycetota</taxon>
        <taxon>Actinomycetes</taxon>
        <taxon>Propionibacteriales</taxon>
        <taxon>Nocardioidaceae</taxon>
        <taxon>Nocardioides</taxon>
    </lineage>
</organism>
<dbReference type="AlphaFoldDB" id="Q2HWI9"/>
<feature type="region of interest" description="Disordered" evidence="1">
    <location>
        <begin position="1"/>
        <end position="114"/>
    </location>
</feature>
<feature type="compositionally biased region" description="Gly residues" evidence="1">
    <location>
        <begin position="179"/>
        <end position="192"/>
    </location>
</feature>
<feature type="compositionally biased region" description="Basic residues" evidence="1">
    <location>
        <begin position="1"/>
        <end position="18"/>
    </location>
</feature>
<evidence type="ECO:0000313" key="2">
    <source>
        <dbReference type="EMBL" id="BAE79489.1"/>
    </source>
</evidence>
<proteinExistence type="predicted"/>
<feature type="region of interest" description="Disordered" evidence="1">
    <location>
        <begin position="163"/>
        <end position="192"/>
    </location>
</feature>
<sequence>MPRGARLPRRPRRNRHGRTGADRGRSERAPEGGRVSEFVPAITLEIDEARASVAPHETVGGQDQFRVMGRKKSNRRESGDPSKRARPRPPAHRPNRSSSGFDYARFPPEASDRRSQAEYLIDKILHGTPDGRVAPAISASLRQHLVANPGDPERALLDHLNEQMAEAGSQGGCPHAQEGGPGPEGSGASDGR</sequence>
<protein>
    <submittedName>
        <fullName evidence="2">Uncharacterized protein</fullName>
    </submittedName>
</protein>
<reference evidence="2" key="1">
    <citation type="journal article" date="2006" name="Appl. Environ. Microbiol.">
        <title>Characterization of novel carbazole catabolism genes from gram-positive carbazole degrader Nocardioides aromaticivorans IC177.</title>
        <authorList>
            <person name="Inoue K."/>
            <person name="Habe H."/>
            <person name="Yamane H."/>
            <person name="Nojiri H."/>
        </authorList>
    </citation>
    <scope>NUCLEOTIDE SEQUENCE</scope>
    <source>
        <strain evidence="2">IC177</strain>
    </source>
</reference>
<name>Q2HWI9_9ACTN</name>
<accession>Q2HWI9</accession>
<feature type="compositionally biased region" description="Basic residues" evidence="1">
    <location>
        <begin position="84"/>
        <end position="95"/>
    </location>
</feature>
<evidence type="ECO:0000256" key="1">
    <source>
        <dbReference type="SAM" id="MobiDB-lite"/>
    </source>
</evidence>
<dbReference type="EMBL" id="AB244528">
    <property type="protein sequence ID" value="BAE79489.1"/>
    <property type="molecule type" value="Genomic_DNA"/>
</dbReference>
<feature type="compositionally biased region" description="Basic and acidic residues" evidence="1">
    <location>
        <begin position="19"/>
        <end position="31"/>
    </location>
</feature>